<evidence type="ECO:0000313" key="3">
    <source>
        <dbReference type="Proteomes" id="UP001292094"/>
    </source>
</evidence>
<feature type="compositionally biased region" description="Polar residues" evidence="1">
    <location>
        <begin position="44"/>
        <end position="56"/>
    </location>
</feature>
<sequence>MTVSRKSLARFLSRLSHPPLRDIKTSLSIRGRAGQEGIGRVSVSGRTSRGQASTGGQARGGGLPLPLPVPPVLPDPLPAFRVGHGEAQQTTVRRGETQ</sequence>
<feature type="compositionally biased region" description="Pro residues" evidence="1">
    <location>
        <begin position="65"/>
        <end position="77"/>
    </location>
</feature>
<dbReference type="EMBL" id="JAWZYT010001073">
    <property type="protein sequence ID" value="KAK4315848.1"/>
    <property type="molecule type" value="Genomic_DNA"/>
</dbReference>
<evidence type="ECO:0000256" key="1">
    <source>
        <dbReference type="SAM" id="MobiDB-lite"/>
    </source>
</evidence>
<keyword evidence="3" id="KW-1185">Reference proteome</keyword>
<gene>
    <name evidence="2" type="ORF">Pmani_012933</name>
</gene>
<name>A0AAE1PWY1_9EUCA</name>
<proteinExistence type="predicted"/>
<organism evidence="2 3">
    <name type="scientific">Petrolisthes manimaculis</name>
    <dbReference type="NCBI Taxonomy" id="1843537"/>
    <lineage>
        <taxon>Eukaryota</taxon>
        <taxon>Metazoa</taxon>
        <taxon>Ecdysozoa</taxon>
        <taxon>Arthropoda</taxon>
        <taxon>Crustacea</taxon>
        <taxon>Multicrustacea</taxon>
        <taxon>Malacostraca</taxon>
        <taxon>Eumalacostraca</taxon>
        <taxon>Eucarida</taxon>
        <taxon>Decapoda</taxon>
        <taxon>Pleocyemata</taxon>
        <taxon>Anomura</taxon>
        <taxon>Galatheoidea</taxon>
        <taxon>Porcellanidae</taxon>
        <taxon>Petrolisthes</taxon>
    </lineage>
</organism>
<protein>
    <submittedName>
        <fullName evidence="2">Uncharacterized protein</fullName>
    </submittedName>
</protein>
<dbReference type="Proteomes" id="UP001292094">
    <property type="component" value="Unassembled WGS sequence"/>
</dbReference>
<evidence type="ECO:0000313" key="2">
    <source>
        <dbReference type="EMBL" id="KAK4315848.1"/>
    </source>
</evidence>
<reference evidence="2" key="1">
    <citation type="submission" date="2023-11" db="EMBL/GenBank/DDBJ databases">
        <title>Genome assemblies of two species of porcelain crab, Petrolisthes cinctipes and Petrolisthes manimaculis (Anomura: Porcellanidae).</title>
        <authorList>
            <person name="Angst P."/>
        </authorList>
    </citation>
    <scope>NUCLEOTIDE SEQUENCE</scope>
    <source>
        <strain evidence="2">PB745_02</strain>
        <tissue evidence="2">Gill</tissue>
    </source>
</reference>
<accession>A0AAE1PWY1</accession>
<comment type="caution">
    <text evidence="2">The sequence shown here is derived from an EMBL/GenBank/DDBJ whole genome shotgun (WGS) entry which is preliminary data.</text>
</comment>
<feature type="region of interest" description="Disordered" evidence="1">
    <location>
        <begin position="31"/>
        <end position="98"/>
    </location>
</feature>
<dbReference type="AlphaFoldDB" id="A0AAE1PWY1"/>